<dbReference type="PROSITE" id="PS50937">
    <property type="entry name" value="HTH_MERR_2"/>
    <property type="match status" value="1"/>
</dbReference>
<sequence length="191" mass="21174">MKTYTISQLGRAFGLSRSTLLYYDRIGLLRAPERTPAGYRVYTGAEYDRLARITMFRGAGMALSDVQAILDSGQAPAVKILEKHARELEAEILSLRHRQHAVIGMLKAMTGDAPTPVVDKQMWVAMLEAAGMDEAAMTVWHAEFEARAPMAHLEFLLSLGISREEAEKIQTWSREHCDEGAQARGPEGDNA</sequence>
<dbReference type="RefSeq" id="WP_180137312.1">
    <property type="nucleotide sequence ID" value="NZ_CAADHO010000001.1"/>
</dbReference>
<feature type="domain" description="HTH merR-type" evidence="2">
    <location>
        <begin position="3"/>
        <end position="72"/>
    </location>
</feature>
<dbReference type="Gene3D" id="1.10.1660.10">
    <property type="match status" value="1"/>
</dbReference>
<dbReference type="GO" id="GO:0003700">
    <property type="term" value="F:DNA-binding transcription factor activity"/>
    <property type="evidence" value="ECO:0007669"/>
    <property type="project" value="InterPro"/>
</dbReference>
<gene>
    <name evidence="3" type="ORF">MSL71_7540</name>
</gene>
<protein>
    <submittedName>
        <fullName evidence="3">Merr-type hth domain</fullName>
    </submittedName>
</protein>
<dbReference type="Pfam" id="PF13411">
    <property type="entry name" value="MerR_1"/>
    <property type="match status" value="1"/>
</dbReference>
<name>A0A4U8YIH5_9BACT</name>
<dbReference type="InterPro" id="IPR009061">
    <property type="entry name" value="DNA-bd_dom_put_sf"/>
</dbReference>
<dbReference type="SUPFAM" id="SSF46955">
    <property type="entry name" value="Putative DNA-binding domain"/>
    <property type="match status" value="1"/>
</dbReference>
<evidence type="ECO:0000313" key="3">
    <source>
        <dbReference type="EMBL" id="VFQ43127.1"/>
    </source>
</evidence>
<dbReference type="PANTHER" id="PTHR30204">
    <property type="entry name" value="REDOX-CYCLING DRUG-SENSING TRANSCRIPTIONAL ACTIVATOR SOXR"/>
    <property type="match status" value="1"/>
</dbReference>
<dbReference type="SMART" id="SM00422">
    <property type="entry name" value="HTH_MERR"/>
    <property type="match status" value="1"/>
</dbReference>
<keyword evidence="1" id="KW-0238">DNA-binding</keyword>
<reference evidence="3 4" key="1">
    <citation type="submission" date="2019-03" db="EMBL/GenBank/DDBJ databases">
        <authorList>
            <person name="Nijsse B."/>
        </authorList>
    </citation>
    <scope>NUCLEOTIDE SEQUENCE [LARGE SCALE GENOMIC DNA]</scope>
    <source>
        <strain evidence="3">Desulfoluna butyratoxydans MSL71</strain>
    </source>
</reference>
<dbReference type="InterPro" id="IPR047057">
    <property type="entry name" value="MerR_fam"/>
</dbReference>
<dbReference type="AlphaFoldDB" id="A0A4U8YIH5"/>
<organism evidence="3 4">
    <name type="scientific">Desulfoluna butyratoxydans</name>
    <dbReference type="NCBI Taxonomy" id="231438"/>
    <lineage>
        <taxon>Bacteria</taxon>
        <taxon>Pseudomonadati</taxon>
        <taxon>Thermodesulfobacteriota</taxon>
        <taxon>Desulfobacteria</taxon>
        <taxon>Desulfobacterales</taxon>
        <taxon>Desulfolunaceae</taxon>
        <taxon>Desulfoluna</taxon>
    </lineage>
</organism>
<evidence type="ECO:0000259" key="2">
    <source>
        <dbReference type="PROSITE" id="PS50937"/>
    </source>
</evidence>
<proteinExistence type="predicted"/>
<dbReference type="PANTHER" id="PTHR30204:SF90">
    <property type="entry name" value="HTH-TYPE TRANSCRIPTIONAL ACTIVATOR MTA"/>
    <property type="match status" value="1"/>
</dbReference>
<dbReference type="EMBL" id="CAADHO010000001">
    <property type="protein sequence ID" value="VFQ43127.1"/>
    <property type="molecule type" value="Genomic_DNA"/>
</dbReference>
<accession>A0A4U8YIH5</accession>
<evidence type="ECO:0000313" key="4">
    <source>
        <dbReference type="Proteomes" id="UP000507962"/>
    </source>
</evidence>
<evidence type="ECO:0000256" key="1">
    <source>
        <dbReference type="ARBA" id="ARBA00023125"/>
    </source>
</evidence>
<dbReference type="InterPro" id="IPR000551">
    <property type="entry name" value="MerR-type_HTH_dom"/>
</dbReference>
<dbReference type="GO" id="GO:0003677">
    <property type="term" value="F:DNA binding"/>
    <property type="evidence" value="ECO:0007669"/>
    <property type="project" value="UniProtKB-KW"/>
</dbReference>
<keyword evidence="4" id="KW-1185">Reference proteome</keyword>
<dbReference type="Proteomes" id="UP000507962">
    <property type="component" value="Unassembled WGS sequence"/>
</dbReference>